<feature type="coiled-coil region" evidence="1">
    <location>
        <begin position="488"/>
        <end position="603"/>
    </location>
</feature>
<evidence type="ECO:0008006" key="4">
    <source>
        <dbReference type="Google" id="ProtNLM"/>
    </source>
</evidence>
<evidence type="ECO:0000313" key="3">
    <source>
        <dbReference type="Proteomes" id="UP000245207"/>
    </source>
</evidence>
<dbReference type="OrthoDB" id="619142at2759"/>
<comment type="caution">
    <text evidence="2">The sequence shown here is derived from an EMBL/GenBank/DDBJ whole genome shotgun (WGS) entry which is preliminary data.</text>
</comment>
<protein>
    <recommendedName>
        <fullName evidence="4">WPP domain-associated protein</fullName>
    </recommendedName>
</protein>
<dbReference type="STRING" id="35608.A0A2U1P736"/>
<proteinExistence type="predicted"/>
<evidence type="ECO:0000313" key="2">
    <source>
        <dbReference type="EMBL" id="PWA81554.1"/>
    </source>
</evidence>
<dbReference type="InterPro" id="IPR037490">
    <property type="entry name" value="WAP"/>
</dbReference>
<keyword evidence="3" id="KW-1185">Reference proteome</keyword>
<name>A0A2U1P736_ARTAN</name>
<keyword evidence="1" id="KW-0175">Coiled coil</keyword>
<sequence>MESQEVLDTSTMTFHSNGGVNASKNGEDYEILDDLDTMMEDIDTRLRIARMVSDSVIKGVVSAVEQEANAKIRAKEMEVASLIGNSCFKDVVVKRDEMKECVTDEFKRLRKCIEGVKGGCNIKQNGSRREMVGLGGTLNGEYENGVGLEKCVDNLEMMMNNMSKLVDSVLLVSKASVNELKKEGESKGGLEKFQEVGSENIDLAEKLSKISDLRSEIQSLTKLLPSNDSGHLISHSSFDVENAHPNPLRSELSSKWEENWESTESKPGISDSFEANKFTHLTKEEVVQFFDNRIRDIRREHEAEMHELTDKYINLKGKYLSERRSYVPPNKEFEVPKRKILEVVSKLNGILSESDEFFKKGESVASLNALLRENRQLRDALVKTDEVKRLTPQLSAVSEKNNISLVTDTSVIEELNSKMEDMKAESELNIAAMHDVYEVLLGEAKSTCTSAIEDAHMESLYMQDLLEIVFKEALTYEERKFDNLHKEYLTATENLVSFEKKVTEMEAERILEAEEREKLTNEVQQLRNLVEEKETLAKEELNDLRKQVSWQETLMSKTNKELDELSDKLSKAQTKLLSDSMEIHSLNQKLAIATDEIKALTDSKNMVLSLSEEKQSFMSLIEAKEKEHRKQMEAIVVLVDELSTKFVEFECRVSRDVASNNTRLANSRSELSSLIKAANVLKTTGIIYKQKLERKCSDLQMAEDEVDLLGDEVETLLGLLQKIYIALDHYSPVLQHYPGVMEILELVRRELSGESLKAH</sequence>
<accession>A0A2U1P736</accession>
<reference evidence="2 3" key="1">
    <citation type="journal article" date="2018" name="Mol. Plant">
        <title>The genome of Artemisia annua provides insight into the evolution of Asteraceae family and artemisinin biosynthesis.</title>
        <authorList>
            <person name="Shen Q."/>
            <person name="Zhang L."/>
            <person name="Liao Z."/>
            <person name="Wang S."/>
            <person name="Yan T."/>
            <person name="Shi P."/>
            <person name="Liu M."/>
            <person name="Fu X."/>
            <person name="Pan Q."/>
            <person name="Wang Y."/>
            <person name="Lv Z."/>
            <person name="Lu X."/>
            <person name="Zhang F."/>
            <person name="Jiang W."/>
            <person name="Ma Y."/>
            <person name="Chen M."/>
            <person name="Hao X."/>
            <person name="Li L."/>
            <person name="Tang Y."/>
            <person name="Lv G."/>
            <person name="Zhou Y."/>
            <person name="Sun X."/>
            <person name="Brodelius P.E."/>
            <person name="Rose J.K.C."/>
            <person name="Tang K."/>
        </authorList>
    </citation>
    <scope>NUCLEOTIDE SEQUENCE [LARGE SCALE GENOMIC DNA]</scope>
    <source>
        <strain evidence="3">cv. Huhao1</strain>
        <tissue evidence="2">Leaf</tissue>
    </source>
</reference>
<dbReference type="EMBL" id="PKPP01001574">
    <property type="protein sequence ID" value="PWA81554.1"/>
    <property type="molecule type" value="Genomic_DNA"/>
</dbReference>
<organism evidence="2 3">
    <name type="scientific">Artemisia annua</name>
    <name type="common">Sweet wormwood</name>
    <dbReference type="NCBI Taxonomy" id="35608"/>
    <lineage>
        <taxon>Eukaryota</taxon>
        <taxon>Viridiplantae</taxon>
        <taxon>Streptophyta</taxon>
        <taxon>Embryophyta</taxon>
        <taxon>Tracheophyta</taxon>
        <taxon>Spermatophyta</taxon>
        <taxon>Magnoliopsida</taxon>
        <taxon>eudicotyledons</taxon>
        <taxon>Gunneridae</taxon>
        <taxon>Pentapetalae</taxon>
        <taxon>asterids</taxon>
        <taxon>campanulids</taxon>
        <taxon>Asterales</taxon>
        <taxon>Asteraceae</taxon>
        <taxon>Asteroideae</taxon>
        <taxon>Anthemideae</taxon>
        <taxon>Artemisiinae</taxon>
        <taxon>Artemisia</taxon>
    </lineage>
</organism>
<gene>
    <name evidence="2" type="ORF">CTI12_AA185100</name>
</gene>
<dbReference type="Proteomes" id="UP000245207">
    <property type="component" value="Unassembled WGS sequence"/>
</dbReference>
<dbReference type="AlphaFoldDB" id="A0A2U1P736"/>
<evidence type="ECO:0000256" key="1">
    <source>
        <dbReference type="SAM" id="Coils"/>
    </source>
</evidence>
<dbReference type="PANTHER" id="PTHR33883:SF10">
    <property type="entry name" value="WPP DOMAIN-ASSOCIATED PROTEIN"/>
    <property type="match status" value="1"/>
</dbReference>
<dbReference type="PANTHER" id="PTHR33883">
    <property type="entry name" value="WPP DOMAIN-ASSOCIATED PROTEIN"/>
    <property type="match status" value="1"/>
</dbReference>